<evidence type="ECO:0000313" key="4">
    <source>
        <dbReference type="Proteomes" id="UP001241072"/>
    </source>
</evidence>
<reference evidence="3 4" key="1">
    <citation type="submission" date="2023-07" db="EMBL/GenBank/DDBJ databases">
        <title>Protaetiibacter sp. nov WY-16 isolated from soil.</title>
        <authorList>
            <person name="Liu B."/>
            <person name="Wan Y."/>
        </authorList>
    </citation>
    <scope>NUCLEOTIDE SEQUENCE [LARGE SCALE GENOMIC DNA]</scope>
    <source>
        <strain evidence="3 4">WY-16</strain>
    </source>
</reference>
<organism evidence="3 4">
    <name type="scientific">Antiquaquibacter soli</name>
    <dbReference type="NCBI Taxonomy" id="3064523"/>
    <lineage>
        <taxon>Bacteria</taxon>
        <taxon>Bacillati</taxon>
        <taxon>Actinomycetota</taxon>
        <taxon>Actinomycetes</taxon>
        <taxon>Micrococcales</taxon>
        <taxon>Microbacteriaceae</taxon>
        <taxon>Antiquaquibacter</taxon>
    </lineage>
</organism>
<dbReference type="Proteomes" id="UP001241072">
    <property type="component" value="Unassembled WGS sequence"/>
</dbReference>
<keyword evidence="4" id="KW-1185">Reference proteome</keyword>
<dbReference type="PRINTS" id="PR00081">
    <property type="entry name" value="GDHRDH"/>
</dbReference>
<gene>
    <name evidence="3" type="ORF">Q5716_04475</name>
</gene>
<comment type="caution">
    <text evidence="3">The sequence shown here is derived from an EMBL/GenBank/DDBJ whole genome shotgun (WGS) entry which is preliminary data.</text>
</comment>
<keyword evidence="1" id="KW-0560">Oxidoreductase</keyword>
<evidence type="ECO:0000313" key="3">
    <source>
        <dbReference type="EMBL" id="MDO7881478.1"/>
    </source>
</evidence>
<proteinExistence type="inferred from homology"/>
<dbReference type="Pfam" id="PF00106">
    <property type="entry name" value="adh_short"/>
    <property type="match status" value="1"/>
</dbReference>
<dbReference type="PANTHER" id="PTHR43157">
    <property type="entry name" value="PHOSPHATIDYLINOSITOL-GLYCAN BIOSYNTHESIS CLASS F PROTEIN-RELATED"/>
    <property type="match status" value="1"/>
</dbReference>
<dbReference type="InterPro" id="IPR036291">
    <property type="entry name" value="NAD(P)-bd_dom_sf"/>
</dbReference>
<accession>A0ABT9BKC8</accession>
<dbReference type="InterPro" id="IPR002347">
    <property type="entry name" value="SDR_fam"/>
</dbReference>
<name>A0ABT9BKC8_9MICO</name>
<dbReference type="PANTHER" id="PTHR43157:SF31">
    <property type="entry name" value="PHOSPHATIDYLINOSITOL-GLYCAN BIOSYNTHESIS CLASS F PROTEIN"/>
    <property type="match status" value="1"/>
</dbReference>
<dbReference type="EMBL" id="JAUQUB010000001">
    <property type="protein sequence ID" value="MDO7881478.1"/>
    <property type="molecule type" value="Genomic_DNA"/>
</dbReference>
<dbReference type="SUPFAM" id="SSF51735">
    <property type="entry name" value="NAD(P)-binding Rossmann-fold domains"/>
    <property type="match status" value="1"/>
</dbReference>
<dbReference type="Gene3D" id="3.40.50.720">
    <property type="entry name" value="NAD(P)-binding Rossmann-like Domain"/>
    <property type="match status" value="1"/>
</dbReference>
<evidence type="ECO:0000256" key="2">
    <source>
        <dbReference type="RuleBase" id="RU000363"/>
    </source>
</evidence>
<comment type="similarity">
    <text evidence="2">Belongs to the short-chain dehydrogenases/reductases (SDR) family.</text>
</comment>
<protein>
    <submittedName>
        <fullName evidence="3">SDR family NAD(P)-dependent oxidoreductase</fullName>
    </submittedName>
</protein>
<dbReference type="PRINTS" id="PR00080">
    <property type="entry name" value="SDRFAMILY"/>
</dbReference>
<sequence>MTPVAVITGASSGIGANAAARIADAGFEVAVVGRNPERTKAVASSVGGTAFLADYDSLDEVRGLAASLADTYERIDVLANNAGGLLHHRGLSKDGFERTIQHNHLAPFLLTNLLLPRLTGGRVIGTASIANTFGSFRLDDLQWQKRPWLGGWRAYGTSKIATILFAEELARRAPVESYSFHPGYVATSFGAESALVKLGNRVTNGRIAITAEEGATPLVTLATVDTVGAANGTYFDGLKPNGRVNRVIRRPGVAAALWEESARLVGLSSS</sequence>
<evidence type="ECO:0000256" key="1">
    <source>
        <dbReference type="ARBA" id="ARBA00023002"/>
    </source>
</evidence>
<dbReference type="RefSeq" id="WP_305001889.1">
    <property type="nucleotide sequence ID" value="NZ_JAUQUB010000001.1"/>
</dbReference>